<gene>
    <name evidence="1" type="ORF">V1517DRAFT_314036</name>
</gene>
<dbReference type="Proteomes" id="UP001489719">
    <property type="component" value="Unassembled WGS sequence"/>
</dbReference>
<dbReference type="EMBL" id="MU970039">
    <property type="protein sequence ID" value="KAK9325686.1"/>
    <property type="molecule type" value="Genomic_DNA"/>
</dbReference>
<protein>
    <submittedName>
        <fullName evidence="1">Uncharacterized protein</fullName>
    </submittedName>
</protein>
<evidence type="ECO:0000313" key="2">
    <source>
        <dbReference type="Proteomes" id="UP001489719"/>
    </source>
</evidence>
<evidence type="ECO:0000313" key="1">
    <source>
        <dbReference type="EMBL" id="KAK9325686.1"/>
    </source>
</evidence>
<organism evidence="1 2">
    <name type="scientific">Lipomyces orientalis</name>
    <dbReference type="NCBI Taxonomy" id="1233043"/>
    <lineage>
        <taxon>Eukaryota</taxon>
        <taxon>Fungi</taxon>
        <taxon>Dikarya</taxon>
        <taxon>Ascomycota</taxon>
        <taxon>Saccharomycotina</taxon>
        <taxon>Lipomycetes</taxon>
        <taxon>Lipomycetales</taxon>
        <taxon>Lipomycetaceae</taxon>
        <taxon>Lipomyces</taxon>
    </lineage>
</organism>
<name>A0ACC3TXZ6_9ASCO</name>
<sequence length="258" mass="27597">MTSIIVSNISPEVTQQQISDFFSFCGKISSINVRDASSAETATKLQEARIVFENEAAAKTALLLTDTKLGNSNVVVQPDTSAPAETAESTGLAAAATAEEENDIQQEYKPKAAIIAEIISHGYVLSDKAVEMSAEFDKQHGLSTRFQKFLSDVDAKYSITNRAATTASSADTKYGITERVNQTRGLFQHYLDMAMGSSAGAKVRKFYADASKEANDIHKEARRLADLREGKPESGKAEPAATAQAPIAQDPANVGATL</sequence>
<keyword evidence="2" id="KW-1185">Reference proteome</keyword>
<accession>A0ACC3TXZ6</accession>
<reference evidence="2" key="1">
    <citation type="journal article" date="2024" name="Front. Bioeng. Biotechnol.">
        <title>Genome-scale model development and genomic sequencing of the oleaginous clade Lipomyces.</title>
        <authorList>
            <person name="Czajka J.J."/>
            <person name="Han Y."/>
            <person name="Kim J."/>
            <person name="Mondo S.J."/>
            <person name="Hofstad B.A."/>
            <person name="Robles A."/>
            <person name="Haridas S."/>
            <person name="Riley R."/>
            <person name="LaButti K."/>
            <person name="Pangilinan J."/>
            <person name="Andreopoulos W."/>
            <person name="Lipzen A."/>
            <person name="Yan J."/>
            <person name="Wang M."/>
            <person name="Ng V."/>
            <person name="Grigoriev I.V."/>
            <person name="Spatafora J.W."/>
            <person name="Magnuson J.K."/>
            <person name="Baker S.E."/>
            <person name="Pomraning K.R."/>
        </authorList>
    </citation>
    <scope>NUCLEOTIDE SEQUENCE [LARGE SCALE GENOMIC DNA]</scope>
    <source>
        <strain evidence="2">CBS 10300</strain>
    </source>
</reference>
<proteinExistence type="predicted"/>
<comment type="caution">
    <text evidence="1">The sequence shown here is derived from an EMBL/GenBank/DDBJ whole genome shotgun (WGS) entry which is preliminary data.</text>
</comment>